<protein>
    <recommendedName>
        <fullName evidence="4">F-box domain-containing protein</fullName>
    </recommendedName>
</protein>
<evidence type="ECO:0008006" key="4">
    <source>
        <dbReference type="Google" id="ProtNLM"/>
    </source>
</evidence>
<evidence type="ECO:0000313" key="2">
    <source>
        <dbReference type="EMBL" id="KAK6543652.1"/>
    </source>
</evidence>
<comment type="caution">
    <text evidence="2">The sequence shown here is derived from an EMBL/GenBank/DDBJ whole genome shotgun (WGS) entry which is preliminary data.</text>
</comment>
<keyword evidence="3" id="KW-1185">Reference proteome</keyword>
<feature type="region of interest" description="Disordered" evidence="1">
    <location>
        <begin position="349"/>
        <end position="371"/>
    </location>
</feature>
<proteinExistence type="predicted"/>
<reference evidence="2 3" key="1">
    <citation type="submission" date="2019-10" db="EMBL/GenBank/DDBJ databases">
        <authorList>
            <person name="Palmer J.M."/>
        </authorList>
    </citation>
    <scope>NUCLEOTIDE SEQUENCE [LARGE SCALE GENOMIC DNA]</scope>
    <source>
        <strain evidence="2 3">TWF694</strain>
    </source>
</reference>
<name>A0AAV9XRU5_9PEZI</name>
<dbReference type="EMBL" id="JAVHJO010000001">
    <property type="protein sequence ID" value="KAK6543652.1"/>
    <property type="molecule type" value="Genomic_DNA"/>
</dbReference>
<gene>
    <name evidence="2" type="ORF">TWF694_000392</name>
</gene>
<evidence type="ECO:0000313" key="3">
    <source>
        <dbReference type="Proteomes" id="UP001365542"/>
    </source>
</evidence>
<dbReference type="AlphaFoldDB" id="A0AAV9XRU5"/>
<dbReference type="Proteomes" id="UP001365542">
    <property type="component" value="Unassembled WGS sequence"/>
</dbReference>
<sequence>MVASITSLPPELIHEILAQPVLTQSDHLNLTKVCKQLHSFARQYTSPADGAITLYANNFAQLTSFIRRLLCPFDGADFATDFHDVTIEWGSKNARHRRYTTEVKEKLMWTEEELKRLAEVYEKFKFREGWRKSIEQFIDPATLLIPIICLLTKIEELAMGVPNGRVDDEGKYINHIDEFFEGLVSGEGKDNVGDVDVLLADYPPSLLNLKTFRRGHYNDELGFGIYEVMAIFLIPGIVTIALDTCAGDFDWMDRFIAEGWECPVKCIEFSTAEIINEEIVKFVQNCECLKSVDISLYPINWGIIEDFDECEEKFSIGIMSQAVTKWHGNSLQYGMIRAERDEWWFRRTPSGKRKSGGKTGWISAESDEDAY</sequence>
<accession>A0AAV9XRU5</accession>
<evidence type="ECO:0000256" key="1">
    <source>
        <dbReference type="SAM" id="MobiDB-lite"/>
    </source>
</evidence>
<organism evidence="2 3">
    <name type="scientific">Orbilia ellipsospora</name>
    <dbReference type="NCBI Taxonomy" id="2528407"/>
    <lineage>
        <taxon>Eukaryota</taxon>
        <taxon>Fungi</taxon>
        <taxon>Dikarya</taxon>
        <taxon>Ascomycota</taxon>
        <taxon>Pezizomycotina</taxon>
        <taxon>Orbiliomycetes</taxon>
        <taxon>Orbiliales</taxon>
        <taxon>Orbiliaceae</taxon>
        <taxon>Orbilia</taxon>
    </lineage>
</organism>